<feature type="compositionally biased region" description="Basic and acidic residues" evidence="1">
    <location>
        <begin position="141"/>
        <end position="150"/>
    </location>
</feature>
<accession>A0AA40ETK9</accession>
<name>A0AA40ETK9_9PEZI</name>
<proteinExistence type="predicted"/>
<feature type="compositionally biased region" description="Basic residues" evidence="1">
    <location>
        <begin position="48"/>
        <end position="60"/>
    </location>
</feature>
<dbReference type="PANTHER" id="PTHR12419:SF10">
    <property type="entry name" value="DEUBIQUITINASE OTUD6B"/>
    <property type="match status" value="1"/>
</dbReference>
<feature type="domain" description="OTU" evidence="2">
    <location>
        <begin position="185"/>
        <end position="318"/>
    </location>
</feature>
<dbReference type="InterPro" id="IPR003323">
    <property type="entry name" value="OTU_dom"/>
</dbReference>
<feature type="compositionally biased region" description="Basic and acidic residues" evidence="1">
    <location>
        <begin position="61"/>
        <end position="81"/>
    </location>
</feature>
<dbReference type="SUPFAM" id="SSF54001">
    <property type="entry name" value="Cysteine proteinases"/>
    <property type="match status" value="1"/>
</dbReference>
<keyword evidence="4" id="KW-1185">Reference proteome</keyword>
<feature type="compositionally biased region" description="Basic and acidic residues" evidence="1">
    <location>
        <begin position="95"/>
        <end position="110"/>
    </location>
</feature>
<dbReference type="Gene3D" id="3.90.70.80">
    <property type="match status" value="1"/>
</dbReference>
<dbReference type="Pfam" id="PF02338">
    <property type="entry name" value="OTU"/>
    <property type="match status" value="1"/>
</dbReference>
<dbReference type="EMBL" id="JAUKTV010000002">
    <property type="protein sequence ID" value="KAK0745301.1"/>
    <property type="molecule type" value="Genomic_DNA"/>
</dbReference>
<dbReference type="PROSITE" id="PS50802">
    <property type="entry name" value="OTU"/>
    <property type="match status" value="1"/>
</dbReference>
<dbReference type="InterPro" id="IPR049771">
    <property type="entry name" value="OTU2-like_OTU"/>
</dbReference>
<dbReference type="CDD" id="cd22762">
    <property type="entry name" value="OTU_fungi_OTU2-like"/>
    <property type="match status" value="1"/>
</dbReference>
<sequence length="319" mass="35713">MAADEEPPAVATTTTASPPPAEEATENPLDALLARHRKEARDLQSRITNKKKNATKKTRKKVNDKCAELEREMKERHEAEIARLNGGDDTEPEGEQDKTNGVDAVTEKLQDTTISSPSSPPPQPQQQNGTGPAGKKRNRQKERLARRQAEVEAASAAAQEEAATMTDHRAAEREYIDGVLKEERLREQEIQPDGHCLFSAIADQLHHRGVTEEKLDYKAVRKQAADYMEAHSEDFEPFLEPEQGTWVDYLRNIRDTALWGGQMELQALAKTYGVVIKIVQLPKVETVGEEGGGKKVLWLVYYRQSSVLGQHYNSLRHSS</sequence>
<dbReference type="InterPro" id="IPR038765">
    <property type="entry name" value="Papain-like_cys_pep_sf"/>
</dbReference>
<dbReference type="Proteomes" id="UP001172159">
    <property type="component" value="Unassembled WGS sequence"/>
</dbReference>
<protein>
    <recommendedName>
        <fullName evidence="2">OTU domain-containing protein</fullName>
    </recommendedName>
</protein>
<comment type="caution">
    <text evidence="3">The sequence shown here is derived from an EMBL/GenBank/DDBJ whole genome shotgun (WGS) entry which is preliminary data.</text>
</comment>
<reference evidence="3" key="1">
    <citation type="submission" date="2023-06" db="EMBL/GenBank/DDBJ databases">
        <title>Genome-scale phylogeny and comparative genomics of the fungal order Sordariales.</title>
        <authorList>
            <consortium name="Lawrence Berkeley National Laboratory"/>
            <person name="Hensen N."/>
            <person name="Bonometti L."/>
            <person name="Westerberg I."/>
            <person name="Brannstrom I.O."/>
            <person name="Guillou S."/>
            <person name="Cros-Aarteil S."/>
            <person name="Calhoun S."/>
            <person name="Haridas S."/>
            <person name="Kuo A."/>
            <person name="Mondo S."/>
            <person name="Pangilinan J."/>
            <person name="Riley R."/>
            <person name="Labutti K."/>
            <person name="Andreopoulos B."/>
            <person name="Lipzen A."/>
            <person name="Chen C."/>
            <person name="Yanf M."/>
            <person name="Daum C."/>
            <person name="Ng V."/>
            <person name="Clum A."/>
            <person name="Steindorff A."/>
            <person name="Ohm R."/>
            <person name="Martin F."/>
            <person name="Silar P."/>
            <person name="Natvig D."/>
            <person name="Lalanne C."/>
            <person name="Gautier V."/>
            <person name="Ament-Velasquez S.L."/>
            <person name="Kruys A."/>
            <person name="Hutchinson M.I."/>
            <person name="Powell A.J."/>
            <person name="Barry K."/>
            <person name="Miller A.N."/>
            <person name="Grigoriev I.V."/>
            <person name="Debuchy R."/>
            <person name="Gladieux P."/>
            <person name="Thoren M.H."/>
            <person name="Johannesson H."/>
        </authorList>
    </citation>
    <scope>NUCLEOTIDE SEQUENCE</scope>
    <source>
        <strain evidence="3">CBS 540.89</strain>
    </source>
</reference>
<dbReference type="GO" id="GO:0016579">
    <property type="term" value="P:protein deubiquitination"/>
    <property type="evidence" value="ECO:0007669"/>
    <property type="project" value="TreeGrafter"/>
</dbReference>
<gene>
    <name evidence="3" type="ORF">B0T21DRAFT_281415</name>
</gene>
<dbReference type="InterPro" id="IPR050704">
    <property type="entry name" value="Peptidase_C85-like"/>
</dbReference>
<evidence type="ECO:0000259" key="2">
    <source>
        <dbReference type="PROSITE" id="PS50802"/>
    </source>
</evidence>
<feature type="compositionally biased region" description="Low complexity" evidence="1">
    <location>
        <begin position="151"/>
        <end position="163"/>
    </location>
</feature>
<dbReference type="AlphaFoldDB" id="A0AA40ETK9"/>
<evidence type="ECO:0000256" key="1">
    <source>
        <dbReference type="SAM" id="MobiDB-lite"/>
    </source>
</evidence>
<feature type="region of interest" description="Disordered" evidence="1">
    <location>
        <begin position="1"/>
        <end position="169"/>
    </location>
</feature>
<dbReference type="PANTHER" id="PTHR12419">
    <property type="entry name" value="OTU DOMAIN CONTAINING PROTEIN"/>
    <property type="match status" value="1"/>
</dbReference>
<evidence type="ECO:0000313" key="4">
    <source>
        <dbReference type="Proteomes" id="UP001172159"/>
    </source>
</evidence>
<dbReference type="GO" id="GO:0004843">
    <property type="term" value="F:cysteine-type deubiquitinase activity"/>
    <property type="evidence" value="ECO:0007669"/>
    <property type="project" value="TreeGrafter"/>
</dbReference>
<organism evidence="3 4">
    <name type="scientific">Apiosordaria backusii</name>
    <dbReference type="NCBI Taxonomy" id="314023"/>
    <lineage>
        <taxon>Eukaryota</taxon>
        <taxon>Fungi</taxon>
        <taxon>Dikarya</taxon>
        <taxon>Ascomycota</taxon>
        <taxon>Pezizomycotina</taxon>
        <taxon>Sordariomycetes</taxon>
        <taxon>Sordariomycetidae</taxon>
        <taxon>Sordariales</taxon>
        <taxon>Lasiosphaeriaceae</taxon>
        <taxon>Apiosordaria</taxon>
    </lineage>
</organism>
<evidence type="ECO:0000313" key="3">
    <source>
        <dbReference type="EMBL" id="KAK0745301.1"/>
    </source>
</evidence>